<dbReference type="InterPro" id="IPR000742">
    <property type="entry name" value="EGF"/>
</dbReference>
<dbReference type="PROSITE" id="PS50026">
    <property type="entry name" value="EGF_3"/>
    <property type="match status" value="2"/>
</dbReference>
<dbReference type="GO" id="GO:0005886">
    <property type="term" value="C:plasma membrane"/>
    <property type="evidence" value="ECO:0007669"/>
    <property type="project" value="TreeGrafter"/>
</dbReference>
<protein>
    <recommendedName>
        <fullName evidence="6">EGF-like domain-containing protein</fullName>
    </recommendedName>
</protein>
<feature type="domain" description="EGF-like" evidence="6">
    <location>
        <begin position="21"/>
        <end position="59"/>
    </location>
</feature>
<comment type="caution">
    <text evidence="5">Lacks conserved residue(s) required for the propagation of feature annotation.</text>
</comment>
<feature type="disulfide bond" evidence="5">
    <location>
        <begin position="49"/>
        <end position="58"/>
    </location>
</feature>
<dbReference type="SMART" id="SM00181">
    <property type="entry name" value="EGF"/>
    <property type="match status" value="2"/>
</dbReference>
<gene>
    <name evidence="7" type="ORF">TSIB3V08_LOCUS10923</name>
</gene>
<dbReference type="PROSITE" id="PS01186">
    <property type="entry name" value="EGF_2"/>
    <property type="match status" value="2"/>
</dbReference>
<evidence type="ECO:0000256" key="2">
    <source>
        <dbReference type="ARBA" id="ARBA00022729"/>
    </source>
</evidence>
<dbReference type="EMBL" id="OC007920">
    <property type="protein sequence ID" value="CAD7266909.1"/>
    <property type="molecule type" value="Genomic_DNA"/>
</dbReference>
<keyword evidence="4 5" id="KW-1015">Disulfide bond</keyword>
<name>A0A7R9B6K3_TIMSH</name>
<dbReference type="FunFam" id="2.10.25.10:FF:000095">
    <property type="entry name" value="Notch, isoform B"/>
    <property type="match status" value="1"/>
</dbReference>
<organism evidence="7">
    <name type="scientific">Timema shepardi</name>
    <name type="common">Walking stick</name>
    <dbReference type="NCBI Taxonomy" id="629360"/>
    <lineage>
        <taxon>Eukaryota</taxon>
        <taxon>Metazoa</taxon>
        <taxon>Ecdysozoa</taxon>
        <taxon>Arthropoda</taxon>
        <taxon>Hexapoda</taxon>
        <taxon>Insecta</taxon>
        <taxon>Pterygota</taxon>
        <taxon>Neoptera</taxon>
        <taxon>Polyneoptera</taxon>
        <taxon>Phasmatodea</taxon>
        <taxon>Timematodea</taxon>
        <taxon>Timematoidea</taxon>
        <taxon>Timematidae</taxon>
        <taxon>Timema</taxon>
    </lineage>
</organism>
<sequence length="182" mass="19994">MSKAVELNTTSALANYATEADLNYCGTHEPCMNGGTCENTAPDQYLCTCPEGFSGLNCEVVDNPCVTAPCGHGGTCIETSGQFSCTCVSGWTGPTCYDRLARAWSRSLHYPLRKLGTTLCPKKLYPAGYRSGTRESRFRVAPFGLRPLLARSRLLKLLPQSCWYQFYLEVLLLERVGVLTLT</sequence>
<dbReference type="GO" id="GO:0005509">
    <property type="term" value="F:calcium ion binding"/>
    <property type="evidence" value="ECO:0007669"/>
    <property type="project" value="InterPro"/>
</dbReference>
<dbReference type="GO" id="GO:0045197">
    <property type="term" value="P:establishment or maintenance of epithelial cell apical/basal polarity"/>
    <property type="evidence" value="ECO:0007669"/>
    <property type="project" value="TreeGrafter"/>
</dbReference>
<keyword evidence="3" id="KW-0677">Repeat</keyword>
<dbReference type="SMART" id="SM00179">
    <property type="entry name" value="EGF_CA"/>
    <property type="match status" value="2"/>
</dbReference>
<keyword evidence="2" id="KW-0732">Signal</keyword>
<dbReference type="SUPFAM" id="SSF57184">
    <property type="entry name" value="Growth factor receptor domain"/>
    <property type="match status" value="1"/>
</dbReference>
<dbReference type="InterPro" id="IPR009030">
    <property type="entry name" value="Growth_fac_rcpt_cys_sf"/>
</dbReference>
<dbReference type="AlphaFoldDB" id="A0A7R9B6K3"/>
<evidence type="ECO:0000256" key="5">
    <source>
        <dbReference type="PROSITE-ProRule" id="PRU00076"/>
    </source>
</evidence>
<dbReference type="InterPro" id="IPR051022">
    <property type="entry name" value="Notch_Cell-Fate_Det"/>
</dbReference>
<dbReference type="CDD" id="cd00054">
    <property type="entry name" value="EGF_CA"/>
    <property type="match status" value="2"/>
</dbReference>
<feature type="disulfide bond" evidence="5">
    <location>
        <begin position="87"/>
        <end position="96"/>
    </location>
</feature>
<dbReference type="PANTHER" id="PTHR24049:SF22">
    <property type="entry name" value="DROSOPHILA CRUMBS HOMOLOG"/>
    <property type="match status" value="1"/>
</dbReference>
<dbReference type="PROSITE" id="PS00022">
    <property type="entry name" value="EGF_1"/>
    <property type="match status" value="2"/>
</dbReference>
<dbReference type="Gene3D" id="2.10.25.10">
    <property type="entry name" value="Laminin"/>
    <property type="match status" value="2"/>
</dbReference>
<dbReference type="GO" id="GO:0032991">
    <property type="term" value="C:protein-containing complex"/>
    <property type="evidence" value="ECO:0007669"/>
    <property type="project" value="TreeGrafter"/>
</dbReference>
<dbReference type="GO" id="GO:0007157">
    <property type="term" value="P:heterophilic cell-cell adhesion via plasma membrane cell adhesion molecules"/>
    <property type="evidence" value="ECO:0007669"/>
    <property type="project" value="TreeGrafter"/>
</dbReference>
<evidence type="ECO:0000256" key="4">
    <source>
        <dbReference type="ARBA" id="ARBA00023157"/>
    </source>
</evidence>
<evidence type="ECO:0000256" key="1">
    <source>
        <dbReference type="ARBA" id="ARBA00022536"/>
    </source>
</evidence>
<dbReference type="InterPro" id="IPR001881">
    <property type="entry name" value="EGF-like_Ca-bd_dom"/>
</dbReference>
<dbReference type="Pfam" id="PF00008">
    <property type="entry name" value="EGF"/>
    <property type="match status" value="2"/>
</dbReference>
<proteinExistence type="predicted"/>
<dbReference type="PANTHER" id="PTHR24049">
    <property type="entry name" value="CRUMBS FAMILY MEMBER"/>
    <property type="match status" value="1"/>
</dbReference>
<keyword evidence="1 5" id="KW-0245">EGF-like domain</keyword>
<reference evidence="7" key="1">
    <citation type="submission" date="2020-11" db="EMBL/GenBank/DDBJ databases">
        <authorList>
            <person name="Tran Van P."/>
        </authorList>
    </citation>
    <scope>NUCLEOTIDE SEQUENCE</scope>
</reference>
<dbReference type="FunFam" id="2.10.25.10:FF:000294">
    <property type="entry name" value="Delta-like protein"/>
    <property type="match status" value="1"/>
</dbReference>
<evidence type="ECO:0000259" key="6">
    <source>
        <dbReference type="PROSITE" id="PS50026"/>
    </source>
</evidence>
<evidence type="ECO:0000256" key="3">
    <source>
        <dbReference type="ARBA" id="ARBA00022737"/>
    </source>
</evidence>
<evidence type="ECO:0000313" key="7">
    <source>
        <dbReference type="EMBL" id="CAD7266909.1"/>
    </source>
</evidence>
<feature type="domain" description="EGF-like" evidence="6">
    <location>
        <begin position="61"/>
        <end position="97"/>
    </location>
</feature>
<accession>A0A7R9B6K3</accession>